<evidence type="ECO:0000259" key="4">
    <source>
        <dbReference type="Pfam" id="PF00501"/>
    </source>
</evidence>
<dbReference type="CDD" id="cd05936">
    <property type="entry name" value="FC-FACS_FadD_like"/>
    <property type="match status" value="1"/>
</dbReference>
<dbReference type="OrthoDB" id="9803968at2"/>
<evidence type="ECO:0000259" key="5">
    <source>
        <dbReference type="Pfam" id="PF13193"/>
    </source>
</evidence>
<dbReference type="NCBIfam" id="NF004837">
    <property type="entry name" value="PRK06187.1"/>
    <property type="match status" value="1"/>
</dbReference>
<keyword evidence="3" id="KW-0812">Transmembrane</keyword>
<dbReference type="InterPro" id="IPR025110">
    <property type="entry name" value="AMP-bd_C"/>
</dbReference>
<reference evidence="6 7" key="1">
    <citation type="submission" date="2016-10" db="EMBL/GenBank/DDBJ databases">
        <authorList>
            <person name="de Groot N.N."/>
        </authorList>
    </citation>
    <scope>NUCLEOTIDE SEQUENCE [LARGE SCALE GENOMIC DNA]</scope>
    <source>
        <strain evidence="6 7">CCM7597</strain>
    </source>
</reference>
<dbReference type="STRING" id="571932.SAMN05421743_105132"/>
<feature type="domain" description="AMP-binding enzyme C-terminal" evidence="5">
    <location>
        <begin position="472"/>
        <end position="547"/>
    </location>
</feature>
<dbReference type="InterPro" id="IPR020845">
    <property type="entry name" value="AMP-binding_CS"/>
</dbReference>
<evidence type="ECO:0000313" key="6">
    <source>
        <dbReference type="EMBL" id="SEA51070.1"/>
    </source>
</evidence>
<dbReference type="Gene3D" id="2.30.38.10">
    <property type="entry name" value="Luciferase, Domain 3"/>
    <property type="match status" value="1"/>
</dbReference>
<sequence>MTEKFERPWHRHYPEEIPATLDYDRKALHQFLYEAADLYPKKKALHFMGKEITYEEVLQQTETFAAYMQKLGLEKGDRVAIMLPNSPQSVIAYYGILMAGGIVVQTNPLYMERELEYQMNDSGAKMIICLDILYPKVSDVKGNTDLEHVIITGIKDYLPFPKNRIYPFVQKRQYKLVVTPEQTHDTHLWENILQSTEDKVIPVDIDPEQDLALLQYTGGTTGYPKGVMLTHLNLVANTQMSMNWLYKCKRGEEIVLGVLPFFHVYGMTAVMNLSIMMGSKMILLPKFDAGEVLKTIDKQRPTLFPGAPTIYIALLNHPSLKKYDLSSIEACISGSAPLPVEVQERFERVTGGKLVEGYGLTETSPVTHSNFVWDRRVNGSIGVPWPDTDAKIFRMESDEEAEFEEVGEIVVKGPQVMKGYWGRKEDTDEVLNAEGWFRTGDLGYMNGEGYFYVVDRKKDMIIAGGFNIYPREVEEVLYEHEAVQEAVVVGIPDPYRGETVKAFIVKREDSSVSEQELNDFCRKHMAAYKVPRIYEFRDELPKTAVGKILRRTLIEEEKNKQGTGSTEPV</sequence>
<dbReference type="AlphaFoldDB" id="A0A1H4BSK3"/>
<dbReference type="Gene3D" id="3.40.50.980">
    <property type="match status" value="2"/>
</dbReference>
<proteinExistence type="inferred from homology"/>
<dbReference type="RefSeq" id="WP_093044260.1">
    <property type="nucleotide sequence ID" value="NZ_FNQR01000005.1"/>
</dbReference>
<keyword evidence="2" id="KW-0436">Ligase</keyword>
<dbReference type="Gene3D" id="3.30.300.30">
    <property type="match status" value="1"/>
</dbReference>
<dbReference type="PANTHER" id="PTHR43767:SF9">
    <property type="entry name" value="LONG-CHAIN-FATTY-ACID--COA LIGASE"/>
    <property type="match status" value="1"/>
</dbReference>
<evidence type="ECO:0000256" key="1">
    <source>
        <dbReference type="ARBA" id="ARBA00006432"/>
    </source>
</evidence>
<dbReference type="Pfam" id="PF00501">
    <property type="entry name" value="AMP-binding"/>
    <property type="match status" value="1"/>
</dbReference>
<dbReference type="FunFam" id="3.30.300.30:FF:000008">
    <property type="entry name" value="2,3-dihydroxybenzoate-AMP ligase"/>
    <property type="match status" value="1"/>
</dbReference>
<accession>A0A1H4BSK3</accession>
<dbReference type="GO" id="GO:0016877">
    <property type="term" value="F:ligase activity, forming carbon-sulfur bonds"/>
    <property type="evidence" value="ECO:0007669"/>
    <property type="project" value="UniProtKB-ARBA"/>
</dbReference>
<protein>
    <submittedName>
        <fullName evidence="6">Long-chain acyl-CoA synthetase</fullName>
    </submittedName>
</protein>
<dbReference type="FunFam" id="3.40.50.12780:FF:000003">
    <property type="entry name" value="Long-chain-fatty-acid--CoA ligase FadD"/>
    <property type="match status" value="1"/>
</dbReference>
<comment type="similarity">
    <text evidence="1">Belongs to the ATP-dependent AMP-binding enzyme family.</text>
</comment>
<dbReference type="Pfam" id="PF13193">
    <property type="entry name" value="AMP-binding_C"/>
    <property type="match status" value="1"/>
</dbReference>
<dbReference type="InterPro" id="IPR050237">
    <property type="entry name" value="ATP-dep_AMP-bd_enzyme"/>
</dbReference>
<gene>
    <name evidence="6" type="ORF">SAMN05421743_105132</name>
</gene>
<feature type="domain" description="AMP-dependent synthetase/ligase" evidence="4">
    <location>
        <begin position="34"/>
        <end position="421"/>
    </location>
</feature>
<evidence type="ECO:0000256" key="3">
    <source>
        <dbReference type="SAM" id="Phobius"/>
    </source>
</evidence>
<keyword evidence="3" id="KW-0472">Membrane</keyword>
<dbReference type="InterPro" id="IPR045851">
    <property type="entry name" value="AMP-bd_C_sf"/>
</dbReference>
<evidence type="ECO:0000256" key="2">
    <source>
        <dbReference type="ARBA" id="ARBA00022598"/>
    </source>
</evidence>
<dbReference type="PANTHER" id="PTHR43767">
    <property type="entry name" value="LONG-CHAIN-FATTY-ACID--COA LIGASE"/>
    <property type="match status" value="1"/>
</dbReference>
<dbReference type="Proteomes" id="UP000198584">
    <property type="component" value="Unassembled WGS sequence"/>
</dbReference>
<dbReference type="EMBL" id="FNQR01000005">
    <property type="protein sequence ID" value="SEA51070.1"/>
    <property type="molecule type" value="Genomic_DNA"/>
</dbReference>
<name>A0A1H4BSK3_9BACI</name>
<keyword evidence="7" id="KW-1185">Reference proteome</keyword>
<feature type="transmembrane region" description="Helical" evidence="3">
    <location>
        <begin position="254"/>
        <end position="277"/>
    </location>
</feature>
<organism evidence="6 7">
    <name type="scientific">Thalassobacillus cyri</name>
    <dbReference type="NCBI Taxonomy" id="571932"/>
    <lineage>
        <taxon>Bacteria</taxon>
        <taxon>Bacillati</taxon>
        <taxon>Bacillota</taxon>
        <taxon>Bacilli</taxon>
        <taxon>Bacillales</taxon>
        <taxon>Bacillaceae</taxon>
        <taxon>Thalassobacillus</taxon>
    </lineage>
</organism>
<evidence type="ECO:0000313" key="7">
    <source>
        <dbReference type="Proteomes" id="UP000198584"/>
    </source>
</evidence>
<dbReference type="PROSITE" id="PS00455">
    <property type="entry name" value="AMP_BINDING"/>
    <property type="match status" value="1"/>
</dbReference>
<dbReference type="InterPro" id="IPR000873">
    <property type="entry name" value="AMP-dep_synth/lig_dom"/>
</dbReference>
<dbReference type="SUPFAM" id="SSF56801">
    <property type="entry name" value="Acetyl-CoA synthetase-like"/>
    <property type="match status" value="1"/>
</dbReference>
<keyword evidence="3" id="KW-1133">Transmembrane helix</keyword>